<gene>
    <name evidence="1" type="ORF">H5410_041871</name>
</gene>
<keyword evidence="2" id="KW-1185">Reference proteome</keyword>
<accession>A0A9J5XU47</accession>
<reference evidence="1 2" key="1">
    <citation type="submission" date="2020-09" db="EMBL/GenBank/DDBJ databases">
        <title>De no assembly of potato wild relative species, Solanum commersonii.</title>
        <authorList>
            <person name="Cho K."/>
        </authorList>
    </citation>
    <scope>NUCLEOTIDE SEQUENCE [LARGE SCALE GENOMIC DNA]</scope>
    <source>
        <strain evidence="1">LZ3.2</strain>
        <tissue evidence="1">Leaf</tissue>
    </source>
</reference>
<comment type="caution">
    <text evidence="1">The sequence shown here is derived from an EMBL/GenBank/DDBJ whole genome shotgun (WGS) entry which is preliminary data.</text>
</comment>
<sequence>MEEVVTKGQLHSPALIEKRFAISTFSLSLLIGGSIGGIGEGVFTGCRVLGTDGGGRDGTVRLPADVERRGIDKIPS</sequence>
<organism evidence="1 2">
    <name type="scientific">Solanum commersonii</name>
    <name type="common">Commerson's wild potato</name>
    <name type="synonym">Commerson's nightshade</name>
    <dbReference type="NCBI Taxonomy" id="4109"/>
    <lineage>
        <taxon>Eukaryota</taxon>
        <taxon>Viridiplantae</taxon>
        <taxon>Streptophyta</taxon>
        <taxon>Embryophyta</taxon>
        <taxon>Tracheophyta</taxon>
        <taxon>Spermatophyta</taxon>
        <taxon>Magnoliopsida</taxon>
        <taxon>eudicotyledons</taxon>
        <taxon>Gunneridae</taxon>
        <taxon>Pentapetalae</taxon>
        <taxon>asterids</taxon>
        <taxon>lamiids</taxon>
        <taxon>Solanales</taxon>
        <taxon>Solanaceae</taxon>
        <taxon>Solanoideae</taxon>
        <taxon>Solaneae</taxon>
        <taxon>Solanum</taxon>
    </lineage>
</organism>
<dbReference type="AlphaFoldDB" id="A0A9J5XU47"/>
<dbReference type="EMBL" id="JACXVP010000008">
    <property type="protein sequence ID" value="KAG5591357.1"/>
    <property type="molecule type" value="Genomic_DNA"/>
</dbReference>
<proteinExistence type="predicted"/>
<dbReference type="Proteomes" id="UP000824120">
    <property type="component" value="Chromosome 8"/>
</dbReference>
<evidence type="ECO:0000313" key="1">
    <source>
        <dbReference type="EMBL" id="KAG5591357.1"/>
    </source>
</evidence>
<name>A0A9J5XU47_SOLCO</name>
<protein>
    <submittedName>
        <fullName evidence="1">Uncharacterized protein</fullName>
    </submittedName>
</protein>
<evidence type="ECO:0000313" key="2">
    <source>
        <dbReference type="Proteomes" id="UP000824120"/>
    </source>
</evidence>